<comment type="caution">
    <text evidence="1">The sequence shown here is derived from an EMBL/GenBank/DDBJ whole genome shotgun (WGS) entry which is preliminary data.</text>
</comment>
<evidence type="ECO:0000313" key="2">
    <source>
        <dbReference type="Proteomes" id="UP000623250"/>
    </source>
</evidence>
<name>A0A8I1KKS8_9HYPH</name>
<dbReference type="AlphaFoldDB" id="A0A8I1KKS8"/>
<reference evidence="1 2" key="1">
    <citation type="submission" date="2020-12" db="EMBL/GenBank/DDBJ databases">
        <title>Revised draft genomes of Rhodomicrobium vannielii ATCC 17100 and Rhodomicrobium udaipurense JA643.</title>
        <authorList>
            <person name="Conners E.M."/>
            <person name="Davenport E.J."/>
            <person name="Bose A."/>
        </authorList>
    </citation>
    <scope>NUCLEOTIDE SEQUENCE [LARGE SCALE GENOMIC DNA]</scope>
    <source>
        <strain evidence="1 2">JA643</strain>
    </source>
</reference>
<keyword evidence="2" id="KW-1185">Reference proteome</keyword>
<gene>
    <name evidence="1" type="ORF">JDN41_12840</name>
</gene>
<dbReference type="Proteomes" id="UP000623250">
    <property type="component" value="Unassembled WGS sequence"/>
</dbReference>
<sequence>MEVLGALSAVSAVSNLLGGSNQVEQGIEKMIQSFSQMLMQQAQQMQQQAEKAGK</sequence>
<accession>A0A8I1KKS8</accession>
<dbReference type="EMBL" id="JAEMUK010000079">
    <property type="protein sequence ID" value="MBJ7544434.1"/>
    <property type="molecule type" value="Genomic_DNA"/>
</dbReference>
<proteinExistence type="predicted"/>
<evidence type="ECO:0000313" key="1">
    <source>
        <dbReference type="EMBL" id="MBJ7544434.1"/>
    </source>
</evidence>
<organism evidence="1 2">
    <name type="scientific">Rhodomicrobium udaipurense</name>
    <dbReference type="NCBI Taxonomy" id="1202716"/>
    <lineage>
        <taxon>Bacteria</taxon>
        <taxon>Pseudomonadati</taxon>
        <taxon>Pseudomonadota</taxon>
        <taxon>Alphaproteobacteria</taxon>
        <taxon>Hyphomicrobiales</taxon>
        <taxon>Hyphomicrobiaceae</taxon>
        <taxon>Rhodomicrobium</taxon>
    </lineage>
</organism>
<protein>
    <submittedName>
        <fullName evidence="1">Uncharacterized protein</fullName>
    </submittedName>
</protein>
<dbReference type="RefSeq" id="WP_155955122.1">
    <property type="nucleotide sequence ID" value="NZ_JAEMUK010000079.1"/>
</dbReference>